<dbReference type="Proteomes" id="UP000786811">
    <property type="component" value="Unassembled WGS sequence"/>
</dbReference>
<dbReference type="SMART" id="SM00220">
    <property type="entry name" value="S_TKc"/>
    <property type="match status" value="1"/>
</dbReference>
<dbReference type="AlphaFoldDB" id="A0A8J2HIK9"/>
<dbReference type="PANTHER" id="PTHR24123:SF33">
    <property type="entry name" value="PROTEIN HOS4"/>
    <property type="match status" value="1"/>
</dbReference>
<feature type="repeat" description="ANK" evidence="3">
    <location>
        <begin position="138"/>
        <end position="170"/>
    </location>
</feature>
<dbReference type="Pfam" id="PF00069">
    <property type="entry name" value="Pkinase"/>
    <property type="match status" value="1"/>
</dbReference>
<evidence type="ECO:0000256" key="3">
    <source>
        <dbReference type="PROSITE-ProRule" id="PRU00023"/>
    </source>
</evidence>
<sequence>MAFYNYQTSHLMYLIDAENSTGLKKLLDVYPPHSLKPGMWYKLMQKAVSIGNFDVIQVLIWDFHINNLNKHPCETPLHKAVLNNDSIFISALLSKGGDASSKNELGDTPLHLAIEKKNFDIVRILLNGGADLNAKNNFNVTPLSLAVHVGNFEIFEYLLNRGPDINTSCTIADLKEYTPLHLAVVNDSNHGKRMIEHLLKRSAEINALEKSGFTALHLAILKERRPIIDLLLDHTNIKIENNYKISPLCIAAALGDFKTVSSLINQGALINTSCDYDNEPKSCTVLHLAARNGNKATLEILLKEGADVQARNEDGETPLHIAVTKGNIEAVELLVQHGADVHSVSPKWETGFTLLHQAIVNNKKEIVNILISGGADINSDSWMLPIHYAALNDCGEIIKILLDNGVYVDTLDRNGKTPLNIAIHAKKLKSIEWILKYCPNLKCQTVELGFVKIVEKLLKLGVCPNTVLNNDLMYSMLHIACLHRQNEVVKLLINNGADINCRDHQGKTPLFYAVHNSDRRIIKILIRNHADINVKAGDGRTPLSLSVEDVDSDIITLLLDNGADIHCNINYALNVEDDDDTDDDNYFEDYDAVVDYYYEHQHQNEDRRLVAEILQKQIILLKTANFPVDREYLSLVDDVWGFTEECKKEIETMKKNKVHDDINHVFLSEYKSESDPDKKLSLACKIVNTSKAPQDVVRKFFPRELDILMKLDHPHVVQIHSIIQRRLKYYIFMQFAESGDLLEYITKNGPVGENQARIWLRQLTLGNLIEPDISKRWRIEKIVYCSWIAMEPQLILLKPREQEALNKAIDHRKSNAEKNSKKQTVRYTTSENFLIELIFEEGS</sequence>
<feature type="repeat" description="ANK" evidence="3">
    <location>
        <begin position="538"/>
        <end position="570"/>
    </location>
</feature>
<feature type="repeat" description="ANK" evidence="3">
    <location>
        <begin position="381"/>
        <end position="413"/>
    </location>
</feature>
<dbReference type="SUPFAM" id="SSF48403">
    <property type="entry name" value="Ankyrin repeat"/>
    <property type="match status" value="2"/>
</dbReference>
<dbReference type="InterPro" id="IPR002110">
    <property type="entry name" value="Ankyrin_rpt"/>
</dbReference>
<feature type="repeat" description="ANK" evidence="3">
    <location>
        <begin position="505"/>
        <end position="537"/>
    </location>
</feature>
<dbReference type="InterPro" id="IPR036770">
    <property type="entry name" value="Ankyrin_rpt-contain_sf"/>
</dbReference>
<dbReference type="OrthoDB" id="8193571at2759"/>
<dbReference type="SMART" id="SM00248">
    <property type="entry name" value="ANK"/>
    <property type="match status" value="14"/>
</dbReference>
<feature type="repeat" description="ANK" evidence="3">
    <location>
        <begin position="105"/>
        <end position="137"/>
    </location>
</feature>
<gene>
    <name evidence="5" type="ORF">HICCMSTLAB_LOCUS8467</name>
</gene>
<evidence type="ECO:0000256" key="1">
    <source>
        <dbReference type="ARBA" id="ARBA00022737"/>
    </source>
</evidence>
<dbReference type="EMBL" id="CAJNRD030001121">
    <property type="protein sequence ID" value="CAG5096951.1"/>
    <property type="molecule type" value="Genomic_DNA"/>
</dbReference>
<keyword evidence="2 3" id="KW-0040">ANK repeat</keyword>
<dbReference type="GO" id="GO:0005524">
    <property type="term" value="F:ATP binding"/>
    <property type="evidence" value="ECO:0007669"/>
    <property type="project" value="InterPro"/>
</dbReference>
<dbReference type="PROSITE" id="PS50088">
    <property type="entry name" value="ANK_REPEAT"/>
    <property type="match status" value="11"/>
</dbReference>
<comment type="caution">
    <text evidence="5">The sequence shown here is derived from an EMBL/GenBank/DDBJ whole genome shotgun (WGS) entry which is preliminary data.</text>
</comment>
<dbReference type="InterPro" id="IPR011009">
    <property type="entry name" value="Kinase-like_dom_sf"/>
</dbReference>
<dbReference type="InterPro" id="IPR000719">
    <property type="entry name" value="Prot_kinase_dom"/>
</dbReference>
<dbReference type="PRINTS" id="PR01415">
    <property type="entry name" value="ANKYRIN"/>
</dbReference>
<protein>
    <submittedName>
        <fullName evidence="5">Similar to ANK3: Ankyrin-3 (Homo sapiens)</fullName>
    </submittedName>
</protein>
<evidence type="ECO:0000313" key="6">
    <source>
        <dbReference type="Proteomes" id="UP000786811"/>
    </source>
</evidence>
<feature type="domain" description="Protein kinase" evidence="4">
    <location>
        <begin position="651"/>
        <end position="843"/>
    </location>
</feature>
<dbReference type="SUPFAM" id="SSF56112">
    <property type="entry name" value="Protein kinase-like (PK-like)"/>
    <property type="match status" value="1"/>
</dbReference>
<dbReference type="Pfam" id="PF13606">
    <property type="entry name" value="Ank_3"/>
    <property type="match status" value="1"/>
</dbReference>
<evidence type="ECO:0000259" key="4">
    <source>
        <dbReference type="PROSITE" id="PS50011"/>
    </source>
</evidence>
<feature type="repeat" description="ANK" evidence="3">
    <location>
        <begin position="175"/>
        <end position="210"/>
    </location>
</feature>
<dbReference type="PANTHER" id="PTHR24123">
    <property type="entry name" value="ANKYRIN REPEAT-CONTAINING"/>
    <property type="match status" value="1"/>
</dbReference>
<organism evidence="5 6">
    <name type="scientific">Cotesia congregata</name>
    <name type="common">Parasitoid wasp</name>
    <name type="synonym">Apanteles congregatus</name>
    <dbReference type="NCBI Taxonomy" id="51543"/>
    <lineage>
        <taxon>Eukaryota</taxon>
        <taxon>Metazoa</taxon>
        <taxon>Ecdysozoa</taxon>
        <taxon>Arthropoda</taxon>
        <taxon>Hexapoda</taxon>
        <taxon>Insecta</taxon>
        <taxon>Pterygota</taxon>
        <taxon>Neoptera</taxon>
        <taxon>Endopterygota</taxon>
        <taxon>Hymenoptera</taxon>
        <taxon>Apocrita</taxon>
        <taxon>Ichneumonoidea</taxon>
        <taxon>Braconidae</taxon>
        <taxon>Microgastrinae</taxon>
        <taxon>Cotesia</taxon>
    </lineage>
</organism>
<feature type="repeat" description="ANK" evidence="3">
    <location>
        <begin position="472"/>
        <end position="504"/>
    </location>
</feature>
<feature type="repeat" description="ANK" evidence="3">
    <location>
        <begin position="281"/>
        <end position="313"/>
    </location>
</feature>
<dbReference type="Gene3D" id="1.10.510.10">
    <property type="entry name" value="Transferase(Phosphotransferase) domain 1"/>
    <property type="match status" value="1"/>
</dbReference>
<accession>A0A8J2HIK9</accession>
<dbReference type="GO" id="GO:0004672">
    <property type="term" value="F:protein kinase activity"/>
    <property type="evidence" value="ECO:0007669"/>
    <property type="project" value="InterPro"/>
</dbReference>
<evidence type="ECO:0000313" key="5">
    <source>
        <dbReference type="EMBL" id="CAG5096951.1"/>
    </source>
</evidence>
<proteinExistence type="predicted"/>
<dbReference type="InterPro" id="IPR051165">
    <property type="entry name" value="Multifunctional_ANK_Repeat"/>
</dbReference>
<keyword evidence="6" id="KW-1185">Reference proteome</keyword>
<dbReference type="PROSITE" id="PS50011">
    <property type="entry name" value="PROTEIN_KINASE_DOM"/>
    <property type="match status" value="1"/>
</dbReference>
<dbReference type="Pfam" id="PF12796">
    <property type="entry name" value="Ank_2"/>
    <property type="match status" value="4"/>
</dbReference>
<dbReference type="Pfam" id="PF13637">
    <property type="entry name" value="Ank_4"/>
    <property type="match status" value="1"/>
</dbReference>
<dbReference type="PROSITE" id="PS50297">
    <property type="entry name" value="ANK_REP_REGION"/>
    <property type="match status" value="9"/>
</dbReference>
<dbReference type="Gene3D" id="1.25.40.20">
    <property type="entry name" value="Ankyrin repeat-containing domain"/>
    <property type="match status" value="5"/>
</dbReference>
<feature type="repeat" description="ANK" evidence="3">
    <location>
        <begin position="350"/>
        <end position="382"/>
    </location>
</feature>
<name>A0A8J2HIK9_COTCN</name>
<keyword evidence="1" id="KW-0677">Repeat</keyword>
<evidence type="ECO:0000256" key="2">
    <source>
        <dbReference type="ARBA" id="ARBA00023043"/>
    </source>
</evidence>
<feature type="repeat" description="ANK" evidence="3">
    <location>
        <begin position="314"/>
        <end position="346"/>
    </location>
</feature>
<feature type="repeat" description="ANK" evidence="3">
    <location>
        <begin position="72"/>
        <end position="104"/>
    </location>
</feature>
<reference evidence="5" key="1">
    <citation type="submission" date="2021-04" db="EMBL/GenBank/DDBJ databases">
        <authorList>
            <person name="Chebbi M.A.C M."/>
        </authorList>
    </citation>
    <scope>NUCLEOTIDE SEQUENCE</scope>
</reference>